<evidence type="ECO:0000313" key="2">
    <source>
        <dbReference type="Proteomes" id="UP001296873"/>
    </source>
</evidence>
<dbReference type="EMBL" id="NRRL01000184">
    <property type="protein sequence ID" value="MBK1671410.1"/>
    <property type="molecule type" value="Genomic_DNA"/>
</dbReference>
<reference evidence="1 2" key="1">
    <citation type="journal article" date="2020" name="Microorganisms">
        <title>Osmotic Adaptation and Compatible Solute Biosynthesis of Phototrophic Bacteria as Revealed from Genome Analyses.</title>
        <authorList>
            <person name="Imhoff J.F."/>
            <person name="Rahn T."/>
            <person name="Kunzel S."/>
            <person name="Keller A."/>
            <person name="Neulinger S.C."/>
        </authorList>
    </citation>
    <scope>NUCLEOTIDE SEQUENCE [LARGE SCALE GENOMIC DNA]</scope>
    <source>
        <strain evidence="1 2">DSM 9895</strain>
    </source>
</reference>
<proteinExistence type="predicted"/>
<dbReference type="InterPro" id="IPR012467">
    <property type="entry name" value="DUF1684"/>
</dbReference>
<evidence type="ECO:0008006" key="3">
    <source>
        <dbReference type="Google" id="ProtNLM"/>
    </source>
</evidence>
<keyword evidence="2" id="KW-1185">Reference proteome</keyword>
<name>A0ABS1DLL2_9PROT</name>
<dbReference type="Proteomes" id="UP001296873">
    <property type="component" value="Unassembled WGS sequence"/>
</dbReference>
<dbReference type="Pfam" id="PF07920">
    <property type="entry name" value="DUF1684"/>
    <property type="match status" value="1"/>
</dbReference>
<sequence>MAEPADPHTTLALADWRRRVNELYAAVRVAPDPQAAWRMWRAERDDLLAVHARSPLSEEQKRTFTGLTVFDYDPSFRFTPDLDPVADAAAYGIDIGQDGSISLLPFARTRGLAAALGGELTLYWIGGYGGGVFLPFADPHTATYTGGRYLLDGIKGADLGRTDAGSPILDFNFAYNPSCAYNAPDQPSAGWVCPLAPAENHLAYPVPVGEQGFYTCT</sequence>
<evidence type="ECO:0000313" key="1">
    <source>
        <dbReference type="EMBL" id="MBK1671410.1"/>
    </source>
</evidence>
<comment type="caution">
    <text evidence="1">The sequence shown here is derived from an EMBL/GenBank/DDBJ whole genome shotgun (WGS) entry which is preliminary data.</text>
</comment>
<organism evidence="1 2">
    <name type="scientific">Rhodovibrio sodomensis</name>
    <dbReference type="NCBI Taxonomy" id="1088"/>
    <lineage>
        <taxon>Bacteria</taxon>
        <taxon>Pseudomonadati</taxon>
        <taxon>Pseudomonadota</taxon>
        <taxon>Alphaproteobacteria</taxon>
        <taxon>Rhodospirillales</taxon>
        <taxon>Rhodovibrionaceae</taxon>
        <taxon>Rhodovibrio</taxon>
    </lineage>
</organism>
<dbReference type="PANTHER" id="PTHR41913:SF1">
    <property type="entry name" value="DUF1684 DOMAIN-CONTAINING PROTEIN"/>
    <property type="match status" value="1"/>
</dbReference>
<accession>A0ABS1DLL2</accession>
<dbReference type="PANTHER" id="PTHR41913">
    <property type="entry name" value="DUF1684 DOMAIN-CONTAINING PROTEIN"/>
    <property type="match status" value="1"/>
</dbReference>
<dbReference type="RefSeq" id="WP_200344248.1">
    <property type="nucleotide sequence ID" value="NZ_NRRL01000184.1"/>
</dbReference>
<gene>
    <name evidence="1" type="ORF">CKO28_25755</name>
</gene>
<protein>
    <recommendedName>
        <fullName evidence="3">DUF1684 domain-containing protein</fullName>
    </recommendedName>
</protein>